<feature type="transmembrane region" description="Helical" evidence="1">
    <location>
        <begin position="164"/>
        <end position="182"/>
    </location>
</feature>
<accession>A0ABV3U1N3</accession>
<name>A0ABV3U1N3_9GAMM</name>
<feature type="transmembrane region" description="Helical" evidence="1">
    <location>
        <begin position="15"/>
        <end position="35"/>
    </location>
</feature>
<feature type="transmembrane region" description="Helical" evidence="1">
    <location>
        <begin position="132"/>
        <end position="152"/>
    </location>
</feature>
<sequence length="251" mass="27888">MKFLYSWIENTRRTVEVLSVTLLAIYLIFTISNLFNIDLPGVIIIPALALTFILPFGILVAILTNNEPFKKVTSTLWSKSVISIFLIAYTAMSNVWASTVINEIFGVSASYFTITQTFLTLVYFVVTIMKALFSGLFITVITSAAFILWFFISFGGSLKSTVTKIAYLIVGVILVTATYTMISHADNSIKTFARYIAAWGDSYKQHQCAEDYGVNNGIVFLAPNKVLVLKNKFNANGSVNKYPPVETCTIK</sequence>
<evidence type="ECO:0000313" key="2">
    <source>
        <dbReference type="EMBL" id="MEX1667801.1"/>
    </source>
</evidence>
<dbReference type="RefSeq" id="WP_368380102.1">
    <property type="nucleotide sequence ID" value="NZ_JBFRYA010000001.1"/>
</dbReference>
<evidence type="ECO:0000256" key="1">
    <source>
        <dbReference type="SAM" id="Phobius"/>
    </source>
</evidence>
<dbReference type="Proteomes" id="UP001557485">
    <property type="component" value="Unassembled WGS sequence"/>
</dbReference>
<feature type="transmembrane region" description="Helical" evidence="1">
    <location>
        <begin position="41"/>
        <end position="64"/>
    </location>
</feature>
<reference evidence="2 3" key="1">
    <citation type="journal article" date="2011" name="Int. J. Syst. Evol. Microbiol.">
        <title>Zhongshania antarctica gen. nov., sp. nov. and Zhongshania guokunii sp. nov., gammaproteobacteria respectively isolated from coastal attached (fast) ice and surface seawater of the Antarctic.</title>
        <authorList>
            <person name="Li H.J."/>
            <person name="Zhang X.Y."/>
            <person name="Chen C.X."/>
            <person name="Zhang Y.J."/>
            <person name="Gao Z.M."/>
            <person name="Yu Y."/>
            <person name="Chen X.L."/>
            <person name="Chen B."/>
            <person name="Zhang Y.Z."/>
        </authorList>
    </citation>
    <scope>NUCLEOTIDE SEQUENCE [LARGE SCALE GENOMIC DNA]</scope>
    <source>
        <strain evidence="2 3">ZS6-22T</strain>
    </source>
</reference>
<keyword evidence="1" id="KW-0472">Membrane</keyword>
<keyword evidence="1" id="KW-0812">Transmembrane</keyword>
<protein>
    <submittedName>
        <fullName evidence="2">Uncharacterized protein</fullName>
    </submittedName>
</protein>
<organism evidence="2 3">
    <name type="scientific">Zhongshania guokunii</name>
    <dbReference type="NCBI Taxonomy" id="641783"/>
    <lineage>
        <taxon>Bacteria</taxon>
        <taxon>Pseudomonadati</taxon>
        <taxon>Pseudomonadota</taxon>
        <taxon>Gammaproteobacteria</taxon>
        <taxon>Cellvibrionales</taxon>
        <taxon>Spongiibacteraceae</taxon>
        <taxon>Zhongshania</taxon>
    </lineage>
</organism>
<comment type="caution">
    <text evidence="2">The sequence shown here is derived from an EMBL/GenBank/DDBJ whole genome shotgun (WGS) entry which is preliminary data.</text>
</comment>
<keyword evidence="3" id="KW-1185">Reference proteome</keyword>
<feature type="transmembrane region" description="Helical" evidence="1">
    <location>
        <begin position="104"/>
        <end position="125"/>
    </location>
</feature>
<evidence type="ECO:0000313" key="3">
    <source>
        <dbReference type="Proteomes" id="UP001557485"/>
    </source>
</evidence>
<proteinExistence type="predicted"/>
<dbReference type="EMBL" id="JBFRYA010000001">
    <property type="protein sequence ID" value="MEX1667801.1"/>
    <property type="molecule type" value="Genomic_DNA"/>
</dbReference>
<keyword evidence="1" id="KW-1133">Transmembrane helix</keyword>
<feature type="transmembrane region" description="Helical" evidence="1">
    <location>
        <begin position="76"/>
        <end position="98"/>
    </location>
</feature>
<gene>
    <name evidence="2" type="ORF">AB4876_02705</name>
</gene>